<evidence type="ECO:0008006" key="5">
    <source>
        <dbReference type="Google" id="ProtNLM"/>
    </source>
</evidence>
<feature type="region of interest" description="Disordered" evidence="1">
    <location>
        <begin position="1"/>
        <end position="37"/>
    </location>
</feature>
<keyword evidence="2" id="KW-0812">Transmembrane</keyword>
<keyword evidence="4" id="KW-1185">Reference proteome</keyword>
<accession>A0A1H9SP59</accession>
<proteinExistence type="predicted"/>
<dbReference type="EMBL" id="FOGZ01000014">
    <property type="protein sequence ID" value="SER86697.1"/>
    <property type="molecule type" value="Genomic_DNA"/>
</dbReference>
<keyword evidence="2" id="KW-1133">Transmembrane helix</keyword>
<protein>
    <recommendedName>
        <fullName evidence="5">Sodium:proton antiporter</fullName>
    </recommendedName>
</protein>
<evidence type="ECO:0000256" key="1">
    <source>
        <dbReference type="SAM" id="MobiDB-lite"/>
    </source>
</evidence>
<evidence type="ECO:0000256" key="2">
    <source>
        <dbReference type="SAM" id="Phobius"/>
    </source>
</evidence>
<gene>
    <name evidence="3" type="ORF">SAMN05443377_11463</name>
</gene>
<evidence type="ECO:0000313" key="4">
    <source>
        <dbReference type="Proteomes" id="UP000198815"/>
    </source>
</evidence>
<dbReference type="RefSeq" id="WP_218139274.1">
    <property type="nucleotide sequence ID" value="NZ_FOGZ01000014.1"/>
</dbReference>
<organism evidence="3 4">
    <name type="scientific">Propionibacterium cyclohexanicum</name>
    <dbReference type="NCBI Taxonomy" id="64702"/>
    <lineage>
        <taxon>Bacteria</taxon>
        <taxon>Bacillati</taxon>
        <taxon>Actinomycetota</taxon>
        <taxon>Actinomycetes</taxon>
        <taxon>Propionibacteriales</taxon>
        <taxon>Propionibacteriaceae</taxon>
        <taxon>Propionibacterium</taxon>
    </lineage>
</organism>
<dbReference type="STRING" id="64702.SAMN05443377_11463"/>
<feature type="transmembrane region" description="Helical" evidence="2">
    <location>
        <begin position="82"/>
        <end position="103"/>
    </location>
</feature>
<keyword evidence="2" id="KW-0472">Membrane</keyword>
<name>A0A1H9SP59_9ACTN</name>
<dbReference type="AlphaFoldDB" id="A0A1H9SP59"/>
<feature type="transmembrane region" description="Helical" evidence="2">
    <location>
        <begin position="124"/>
        <end position="149"/>
    </location>
</feature>
<dbReference type="Proteomes" id="UP000198815">
    <property type="component" value="Unassembled WGS sequence"/>
</dbReference>
<sequence length="186" mass="20593">MSNGSHSHQAKREDSGTGEPVPADRELVRPERSETPAERLDRNWSELLQELRVSQTGIQILSAFLLTLPFQSRFDELRPPLTWVFLSAAMMATLSTALIMAPVMAHRLTFRRHAKDDLVRFGNVLAKTGLVTLALTVVLVIVLIVGFVIDVTAGAIAGACCLICFTVLWALLPARLVRTSPTERYR</sequence>
<dbReference type="InterPro" id="IPR046291">
    <property type="entry name" value="DUF6328"/>
</dbReference>
<feature type="compositionally biased region" description="Basic and acidic residues" evidence="1">
    <location>
        <begin position="22"/>
        <end position="37"/>
    </location>
</feature>
<feature type="transmembrane region" description="Helical" evidence="2">
    <location>
        <begin position="155"/>
        <end position="177"/>
    </location>
</feature>
<evidence type="ECO:0000313" key="3">
    <source>
        <dbReference type="EMBL" id="SER86697.1"/>
    </source>
</evidence>
<reference evidence="4" key="1">
    <citation type="submission" date="2016-10" db="EMBL/GenBank/DDBJ databases">
        <authorList>
            <person name="Varghese N."/>
            <person name="Submissions S."/>
        </authorList>
    </citation>
    <scope>NUCLEOTIDE SEQUENCE [LARGE SCALE GENOMIC DNA]</scope>
    <source>
        <strain evidence="4">DSM 16859</strain>
    </source>
</reference>
<dbReference type="Pfam" id="PF19853">
    <property type="entry name" value="DUF6328"/>
    <property type="match status" value="1"/>
</dbReference>